<accession>A0A840RPM3</accession>
<name>A0A840RPM3_9BURK</name>
<feature type="transmembrane region" description="Helical" evidence="1">
    <location>
        <begin position="6"/>
        <end position="23"/>
    </location>
</feature>
<evidence type="ECO:0000313" key="3">
    <source>
        <dbReference type="Proteomes" id="UP000571084"/>
    </source>
</evidence>
<dbReference type="AlphaFoldDB" id="A0A840RPM3"/>
<evidence type="ECO:0000313" key="2">
    <source>
        <dbReference type="EMBL" id="MBB5199673.1"/>
    </source>
</evidence>
<keyword evidence="1" id="KW-0472">Membrane</keyword>
<keyword evidence="1" id="KW-0812">Transmembrane</keyword>
<dbReference type="RefSeq" id="WP_168056490.1">
    <property type="nucleotide sequence ID" value="NZ_JACHHQ010000003.1"/>
</dbReference>
<organism evidence="2 3">
    <name type="scientific">Glaciimonas immobilis</name>
    <dbReference type="NCBI Taxonomy" id="728004"/>
    <lineage>
        <taxon>Bacteria</taxon>
        <taxon>Pseudomonadati</taxon>
        <taxon>Pseudomonadota</taxon>
        <taxon>Betaproteobacteria</taxon>
        <taxon>Burkholderiales</taxon>
        <taxon>Oxalobacteraceae</taxon>
        <taxon>Glaciimonas</taxon>
    </lineage>
</organism>
<dbReference type="EMBL" id="JACHHQ010000003">
    <property type="protein sequence ID" value="MBB5199673.1"/>
    <property type="molecule type" value="Genomic_DNA"/>
</dbReference>
<evidence type="ECO:0000256" key="1">
    <source>
        <dbReference type="SAM" id="Phobius"/>
    </source>
</evidence>
<comment type="caution">
    <text evidence="2">The sequence shown here is derived from an EMBL/GenBank/DDBJ whole genome shotgun (WGS) entry which is preliminary data.</text>
</comment>
<keyword evidence="1" id="KW-1133">Transmembrane helix</keyword>
<gene>
    <name evidence="2" type="ORF">HNR39_001505</name>
</gene>
<keyword evidence="3" id="KW-1185">Reference proteome</keyword>
<reference evidence="2 3" key="1">
    <citation type="submission" date="2020-08" db="EMBL/GenBank/DDBJ databases">
        <title>Genomic Encyclopedia of Type Strains, Phase IV (KMG-IV): sequencing the most valuable type-strain genomes for metagenomic binning, comparative biology and taxonomic classification.</title>
        <authorList>
            <person name="Goeker M."/>
        </authorList>
    </citation>
    <scope>NUCLEOTIDE SEQUENCE [LARGE SCALE GENOMIC DNA]</scope>
    <source>
        <strain evidence="2 3">DSM 23240</strain>
    </source>
</reference>
<proteinExistence type="predicted"/>
<protein>
    <submittedName>
        <fullName evidence="2">Uncharacterized protein</fullName>
    </submittedName>
</protein>
<dbReference type="Proteomes" id="UP000571084">
    <property type="component" value="Unassembled WGS sequence"/>
</dbReference>
<sequence>MVSAPWMLAGSGPAASYFFLASARRPRRKSNQKEGDRRGAALPLVGSPIISTISRVEIPTRWRSNMYSDNSRLTAEITGITYDGAGQQQPQPPQPC</sequence>